<dbReference type="GO" id="GO:0032259">
    <property type="term" value="P:methylation"/>
    <property type="evidence" value="ECO:0007669"/>
    <property type="project" value="UniProtKB-KW"/>
</dbReference>
<dbReference type="Proteomes" id="UP000198253">
    <property type="component" value="Chromosome I"/>
</dbReference>
<keyword evidence="3" id="KW-1185">Reference proteome</keyword>
<gene>
    <name evidence="2" type="ORF">GA0070618_5104</name>
</gene>
<keyword evidence="2" id="KW-0830">Ubiquinone</keyword>
<feature type="domain" description="Methyltransferase type 11" evidence="1">
    <location>
        <begin position="39"/>
        <end position="117"/>
    </location>
</feature>
<accession>A0A1C4ZDI8</accession>
<dbReference type="AlphaFoldDB" id="A0A1C4ZDI8"/>
<dbReference type="InterPro" id="IPR013216">
    <property type="entry name" value="Methyltransf_11"/>
</dbReference>
<evidence type="ECO:0000313" key="2">
    <source>
        <dbReference type="EMBL" id="SCF31012.1"/>
    </source>
</evidence>
<dbReference type="SUPFAM" id="SSF53335">
    <property type="entry name" value="S-adenosyl-L-methionine-dependent methyltransferases"/>
    <property type="match status" value="1"/>
</dbReference>
<evidence type="ECO:0000313" key="3">
    <source>
        <dbReference type="Proteomes" id="UP000198253"/>
    </source>
</evidence>
<evidence type="ECO:0000259" key="1">
    <source>
        <dbReference type="Pfam" id="PF08241"/>
    </source>
</evidence>
<organism evidence="2 3">
    <name type="scientific">Micromonospora echinospora</name>
    <name type="common">Micromonospora purpurea</name>
    <dbReference type="NCBI Taxonomy" id="1877"/>
    <lineage>
        <taxon>Bacteria</taxon>
        <taxon>Bacillati</taxon>
        <taxon>Actinomycetota</taxon>
        <taxon>Actinomycetes</taxon>
        <taxon>Micromonosporales</taxon>
        <taxon>Micromonosporaceae</taxon>
        <taxon>Micromonospora</taxon>
    </lineage>
</organism>
<name>A0A1C4ZDI8_MICEC</name>
<dbReference type="GO" id="GO:0008757">
    <property type="term" value="F:S-adenosylmethionine-dependent methyltransferase activity"/>
    <property type="evidence" value="ECO:0007669"/>
    <property type="project" value="InterPro"/>
</dbReference>
<keyword evidence="2" id="KW-0489">Methyltransferase</keyword>
<dbReference type="EMBL" id="LT607413">
    <property type="protein sequence ID" value="SCF31012.1"/>
    <property type="molecule type" value="Genomic_DNA"/>
</dbReference>
<sequence>MSGAQLYDTIGATYTVTRRTEPRIAARVWAALGDARTVLNVGAGTGSYEPTDRYVLAVEPSALMRSQRLPGAPPCLVGSAERLPFDDQSFDAAMAFATVHHWPDLIAGLREMQRVARRVVVFTHDTSDAGWLRRFWLTRDYLPEVADLVAGRPSLTELADAIGARTEPVPVPWDCVDGFFEAYWRRPKAYLDENVRRGVSVWTRVGPEAEQRAVHDLRTDLASGRWAERNRELVDLDAAELGLRLLVA</sequence>
<dbReference type="InterPro" id="IPR029063">
    <property type="entry name" value="SAM-dependent_MTases_sf"/>
</dbReference>
<keyword evidence="2" id="KW-0808">Transferase</keyword>
<protein>
    <submittedName>
        <fullName evidence="2">Ubiquinone/menaquinone biosynthesis C-methylase UbiE</fullName>
    </submittedName>
</protein>
<reference evidence="3" key="1">
    <citation type="submission" date="2016-06" db="EMBL/GenBank/DDBJ databases">
        <authorList>
            <person name="Varghese N."/>
            <person name="Submissions Spin"/>
        </authorList>
    </citation>
    <scope>NUCLEOTIDE SEQUENCE [LARGE SCALE GENOMIC DNA]</scope>
    <source>
        <strain evidence="3">DSM 43816</strain>
    </source>
</reference>
<dbReference type="InParanoid" id="A0A1C4ZDI8"/>
<dbReference type="Gene3D" id="3.40.50.150">
    <property type="entry name" value="Vaccinia Virus protein VP39"/>
    <property type="match status" value="1"/>
</dbReference>
<dbReference type="Pfam" id="PF08241">
    <property type="entry name" value="Methyltransf_11"/>
    <property type="match status" value="1"/>
</dbReference>
<proteinExistence type="predicted"/>
<dbReference type="OrthoDB" id="9809391at2"/>